<dbReference type="AlphaFoldDB" id="R1CK65"/>
<dbReference type="GeneID" id="17268514"/>
<reference evidence="2" key="1">
    <citation type="submission" date="2012-07" db="EMBL/GenBank/DDBJ databases">
        <title>Genome variability drives Emilianias global distribution.</title>
        <authorList>
            <consortium name="DOE Joint Genome Institute"/>
            <person name="Read B."/>
            <person name="Kegel J."/>
            <person name="Klute M."/>
            <person name="Kuo A."/>
            <person name="Lefebvre S.C."/>
            <person name="Maumus F."/>
            <person name="Mayer C."/>
            <person name="Miller J."/>
            <person name="Allen A."/>
            <person name="Bidle K."/>
            <person name="Borodovsky M."/>
            <person name="Bowler C."/>
            <person name="Brownlee C."/>
            <person name="Claverie J.-M."/>
            <person name="Cock M."/>
            <person name="De Vargas C."/>
            <person name="Elias M."/>
            <person name="Frickenhaus S."/>
            <person name="Gladyshev V.N."/>
            <person name="Gonzalez K."/>
            <person name="Guda C."/>
            <person name="Hadaegh A."/>
            <person name="Herman E."/>
            <person name="Iglesias-Rodriguez D."/>
            <person name="Jones B."/>
            <person name="Lawson T."/>
            <person name="Leese F."/>
            <person name="Lin Y.-C."/>
            <person name="Lindquist E."/>
            <person name="Lobanov A."/>
            <person name="Lucas S."/>
            <person name="Malik S.-H.B."/>
            <person name="Marsh M.E."/>
            <person name="Mock T."/>
            <person name="Monier A."/>
            <person name="Moreau H."/>
            <person name="Mueller-Roeber B."/>
            <person name="Napier J."/>
            <person name="Ogata H."/>
            <person name="Parker M."/>
            <person name="Probert I."/>
            <person name="Quesneville H."/>
            <person name="Raines C."/>
            <person name="Rensing S."/>
            <person name="Riano-Pachon D.M."/>
            <person name="Richier S."/>
            <person name="Rokitta S."/>
            <person name="Salamov A."/>
            <person name="Sarno A.F."/>
            <person name="Schmutz J."/>
            <person name="Schroeder D."/>
            <person name="Shiraiwa Y."/>
            <person name="Soanes D.M."/>
            <person name="Valentin K."/>
            <person name="Van Der Giezen M."/>
            <person name="Van Der Peer Y."/>
            <person name="Vardi A."/>
            <person name="Verret F."/>
            <person name="Von Dassow P."/>
            <person name="Wheeler G."/>
            <person name="Williams B."/>
            <person name="Wilson W."/>
            <person name="Wolfe G."/>
            <person name="Wurch L.L."/>
            <person name="Young J."/>
            <person name="Dacks J.B."/>
            <person name="Delwiche C.F."/>
            <person name="Dyhrman S."/>
            <person name="Glockner G."/>
            <person name="John U."/>
            <person name="Richards T."/>
            <person name="Worden A.Z."/>
            <person name="Zhang X."/>
            <person name="Grigoriev I.V."/>
        </authorList>
    </citation>
    <scope>NUCLEOTIDE SEQUENCE</scope>
    <source>
        <strain evidence="2">CCMP1516</strain>
    </source>
</reference>
<feature type="compositionally biased region" description="Basic and acidic residues" evidence="1">
    <location>
        <begin position="108"/>
        <end position="118"/>
    </location>
</feature>
<feature type="compositionally biased region" description="Basic residues" evidence="1">
    <location>
        <begin position="194"/>
        <end position="205"/>
    </location>
</feature>
<evidence type="ECO:0000256" key="1">
    <source>
        <dbReference type="SAM" id="MobiDB-lite"/>
    </source>
</evidence>
<feature type="region of interest" description="Disordered" evidence="1">
    <location>
        <begin position="1"/>
        <end position="205"/>
    </location>
</feature>
<proteinExistence type="predicted"/>
<dbReference type="HOGENOM" id="CLU_1340637_0_0_1"/>
<feature type="non-terminal residue" evidence="2">
    <location>
        <position position="1"/>
    </location>
</feature>
<gene>
    <name evidence="2" type="ORF">EMIHUDRAFT_447752</name>
</gene>
<sequence length="205" mass="22336">TSQKVPTCRHERLGRPNRAPHPQARGPERRRETGPSDVHTSTAGVGRRHAWELGGGGGDVSDGALLQVDGSGASGRRSRAEGVCASRGGHRPAPPRVRVRAQGLWRPARGDTRPRPESGPRLSLRPPADCERVRHRPAGRGGGREDSARHGKARTGQAPRQEDRGQRRHDTAVKQPALRGPERRCSRARTGPGCRRRASRSRRVP</sequence>
<feature type="compositionally biased region" description="Basic and acidic residues" evidence="1">
    <location>
        <begin position="160"/>
        <end position="172"/>
    </location>
</feature>
<dbReference type="EMBL" id="KB865668">
    <property type="protein sequence ID" value="EOD22967.1"/>
    <property type="molecule type" value="Genomic_DNA"/>
</dbReference>
<dbReference type="KEGG" id="ehx:EMIHUDRAFT_447752"/>
<organism evidence="2">
    <name type="scientific">Emiliania huxleyi</name>
    <name type="common">Coccolithophore</name>
    <name type="synonym">Pontosphaera huxleyi</name>
    <dbReference type="NCBI Taxonomy" id="2903"/>
    <lineage>
        <taxon>Eukaryota</taxon>
        <taxon>Haptista</taxon>
        <taxon>Haptophyta</taxon>
        <taxon>Prymnesiophyceae</taxon>
        <taxon>Isochrysidales</taxon>
        <taxon>Noelaerhabdaceae</taxon>
        <taxon>Emiliania</taxon>
    </lineage>
</organism>
<evidence type="ECO:0000313" key="2">
    <source>
        <dbReference type="EMBL" id="EOD22967.1"/>
    </source>
</evidence>
<accession>R1CK65</accession>
<name>R1CK65_EMIHU</name>
<protein>
    <submittedName>
        <fullName evidence="2">Uncharacterized protein</fullName>
    </submittedName>
</protein>
<dbReference type="RefSeq" id="XP_005775396.1">
    <property type="nucleotide sequence ID" value="XM_005775339.1"/>
</dbReference>